<keyword evidence="2" id="KW-1185">Reference proteome</keyword>
<dbReference type="AlphaFoldDB" id="A0A026WPV2"/>
<sequence length="65" mass="8019">MSHIKNVRRCSGTLEMFPHSRVFDTTYVFVVGDWFVPSIWRERLFLVVMQRHLEDSFFRLWKDIR</sequence>
<dbReference type="EMBL" id="KK107139">
    <property type="protein sequence ID" value="EZA57691.1"/>
    <property type="molecule type" value="Genomic_DNA"/>
</dbReference>
<proteinExistence type="predicted"/>
<protein>
    <submittedName>
        <fullName evidence="1">Uncharacterized protein</fullName>
    </submittedName>
</protein>
<organism evidence="1 2">
    <name type="scientific">Ooceraea biroi</name>
    <name type="common">Clonal raider ant</name>
    <name type="synonym">Cerapachys biroi</name>
    <dbReference type="NCBI Taxonomy" id="2015173"/>
    <lineage>
        <taxon>Eukaryota</taxon>
        <taxon>Metazoa</taxon>
        <taxon>Ecdysozoa</taxon>
        <taxon>Arthropoda</taxon>
        <taxon>Hexapoda</taxon>
        <taxon>Insecta</taxon>
        <taxon>Pterygota</taxon>
        <taxon>Neoptera</taxon>
        <taxon>Endopterygota</taxon>
        <taxon>Hymenoptera</taxon>
        <taxon>Apocrita</taxon>
        <taxon>Aculeata</taxon>
        <taxon>Formicoidea</taxon>
        <taxon>Formicidae</taxon>
        <taxon>Dorylinae</taxon>
        <taxon>Ooceraea</taxon>
    </lineage>
</organism>
<evidence type="ECO:0000313" key="2">
    <source>
        <dbReference type="Proteomes" id="UP000053097"/>
    </source>
</evidence>
<dbReference type="Proteomes" id="UP000053097">
    <property type="component" value="Unassembled WGS sequence"/>
</dbReference>
<name>A0A026WPV2_OOCBI</name>
<accession>A0A026WPV2</accession>
<reference evidence="1 2" key="1">
    <citation type="journal article" date="2014" name="Curr. Biol.">
        <title>The genome of the clonal raider ant Cerapachys biroi.</title>
        <authorList>
            <person name="Oxley P.R."/>
            <person name="Ji L."/>
            <person name="Fetter-Pruneda I."/>
            <person name="McKenzie S.K."/>
            <person name="Li C."/>
            <person name="Hu H."/>
            <person name="Zhang G."/>
            <person name="Kronauer D.J."/>
        </authorList>
    </citation>
    <scope>NUCLEOTIDE SEQUENCE [LARGE SCALE GENOMIC DNA]</scope>
</reference>
<evidence type="ECO:0000313" key="1">
    <source>
        <dbReference type="EMBL" id="EZA57691.1"/>
    </source>
</evidence>
<gene>
    <name evidence="1" type="ORF">X777_00791</name>
</gene>